<dbReference type="AlphaFoldDB" id="A0A224YBN7"/>
<organism evidence="1">
    <name type="scientific">Rhipicephalus zambeziensis</name>
    <dbReference type="NCBI Taxonomy" id="60191"/>
    <lineage>
        <taxon>Eukaryota</taxon>
        <taxon>Metazoa</taxon>
        <taxon>Ecdysozoa</taxon>
        <taxon>Arthropoda</taxon>
        <taxon>Chelicerata</taxon>
        <taxon>Arachnida</taxon>
        <taxon>Acari</taxon>
        <taxon>Parasitiformes</taxon>
        <taxon>Ixodida</taxon>
        <taxon>Ixodoidea</taxon>
        <taxon>Ixodidae</taxon>
        <taxon>Rhipicephalinae</taxon>
        <taxon>Rhipicephalus</taxon>
        <taxon>Rhipicephalus</taxon>
    </lineage>
</organism>
<reference evidence="1" key="1">
    <citation type="journal article" date="2017" name="Parasit. Vectors">
        <title>Sialotranscriptomics of Rhipicephalus zambeziensis reveals intricate expression profiles of secretory proteins and suggests tight temporal transcriptional regulation during blood-feeding.</title>
        <authorList>
            <person name="de Castro M.H."/>
            <person name="de Klerk D."/>
            <person name="Pienaar R."/>
            <person name="Rees D.J.G."/>
            <person name="Mans B.J."/>
        </authorList>
    </citation>
    <scope>NUCLEOTIDE SEQUENCE</scope>
    <source>
        <tissue evidence="1">Salivary glands</tissue>
    </source>
</reference>
<proteinExistence type="predicted"/>
<name>A0A224YBN7_9ACAR</name>
<accession>A0A224YBN7</accession>
<dbReference type="EMBL" id="GFPF01003970">
    <property type="protein sequence ID" value="MAA15116.1"/>
    <property type="molecule type" value="Transcribed_RNA"/>
</dbReference>
<evidence type="ECO:0000313" key="1">
    <source>
        <dbReference type="EMBL" id="MAA15116.1"/>
    </source>
</evidence>
<dbReference type="InterPro" id="IPR012674">
    <property type="entry name" value="Calycin"/>
</dbReference>
<sequence>MRQDGIISAFVFVFVIAPFRSDGRTFSPVTPDIKKFLNTTDPIWSYMTNSMSTNYDCKVDVISNIGSDNVHFRRFLAHRKVIVNDWVQYLVGRFYHKDARVRTNTQIFNAMNVSFQEQGALLDIETLVFLSQDNTCGIFVVGDGGEGSTFELRVKNSSINAANSTECLKPYQDMVKKPAKVTYQPGCHDTLIGIDNIVPGGSPDSGAIGSGFMLYNRHIFVPHPDFSFPPLGITAMFLSSWLT</sequence>
<dbReference type="Gene3D" id="2.40.128.20">
    <property type="match status" value="1"/>
</dbReference>
<protein>
    <submittedName>
        <fullName evidence="1">Lipocalin</fullName>
    </submittedName>
</protein>